<evidence type="ECO:0000256" key="1">
    <source>
        <dbReference type="SAM" id="MobiDB-lite"/>
    </source>
</evidence>
<gene>
    <name evidence="3" type="ORF">OG994_14260</name>
</gene>
<dbReference type="PANTHER" id="PTHR47691">
    <property type="entry name" value="REGULATOR-RELATED"/>
    <property type="match status" value="1"/>
</dbReference>
<reference evidence="3" key="1">
    <citation type="submission" date="2022-10" db="EMBL/GenBank/DDBJ databases">
        <title>The complete genomes of actinobacterial strains from the NBC collection.</title>
        <authorList>
            <person name="Joergensen T.S."/>
            <person name="Alvarez Arevalo M."/>
            <person name="Sterndorff E.B."/>
            <person name="Faurdal D."/>
            <person name="Vuksanovic O."/>
            <person name="Mourched A.-S."/>
            <person name="Charusanti P."/>
            <person name="Shaw S."/>
            <person name="Blin K."/>
            <person name="Weber T."/>
        </authorList>
    </citation>
    <scope>NUCLEOTIDE SEQUENCE</scope>
    <source>
        <strain evidence="3">NBC_00256</strain>
    </source>
</reference>
<sequence>MSGPREAQVSAREAEVLALLGEHRTNAEIAARLFISVRTVESHVSSLLRKHDVPDRRALSALATSARGAPPASPPRVTGLPPTASSFVGRGPEREQLAAVVTEARLVTLVGPGGVGKTRLATALAAELAPRFRDGGAFVDLVPVRSGYVVPAVAAALGVTPAPSQPLLGAVKADLGARRLLLVIDNCEHLLDAAAAFVAEILSACPGVTVLATSREQLGAAEERVVRIGPLSDSEGLTLFDDRARAAGADVPDDPALVGELCRRLDNVPLAIELAAARSVSLGAAGLLTALADPLRTLAGARRADARHRSLRAVLSWSYDLLQPAEQALFRRLSVFAGAFDLAAAARVSGSGDLAESADLLGRLVDKSLVTRERDACRWPLLGTVRAFARERLDADPARGDVGDRYLEWATSVATDLAGRLDGPWRDDYDLVADDLRAALLGHAPRRHPASHRLARALGRLTYARRFLAEALDYYRRAAVLAGDPAEAARDLRSAADCALIGTEPGTRVLNLLLAAAGQAAVAGDGNAEALALARVVELVYRFDGRIATDLSRERLTGLLERARAAGDAADPVVAAAVAIAAAWHAGARPYDPDPALAEDAERLARRSGDPVLASAGLDVLGTAATQAGRAAQARRIGEQRLALLDSLDRSEPRTAPEIGDIFHVAATVALRAGDLPGALSVARRMDRDDLLGDRSYRSIGSVVPALVLNGELDEALARAETVWDGWQRSGRPGSGDVACATAFALLGSGLRGDRTGLRCWRQRLSRCTSGTGVDVSALASAVFAAGRVALHLSDFTEAARMVEQSFADFPRFRYDTYARAVGAELAVAAGLPDAAAWLAAAERLTADNAWAAACLARARGRLTGDVDAIAATLTRWQRLGARAEYACTLALLPGREAEARTELTALGMVTPHR</sequence>
<dbReference type="InterPro" id="IPR049945">
    <property type="entry name" value="AAA_22"/>
</dbReference>
<dbReference type="Gene3D" id="3.40.50.300">
    <property type="entry name" value="P-loop containing nucleotide triphosphate hydrolases"/>
    <property type="match status" value="1"/>
</dbReference>
<feature type="domain" description="HTH luxR-type" evidence="2">
    <location>
        <begin position="2"/>
        <end position="67"/>
    </location>
</feature>
<dbReference type="RefSeq" id="WP_328853515.1">
    <property type="nucleotide sequence ID" value="NZ_CP108084.1"/>
</dbReference>
<dbReference type="Pfam" id="PF00196">
    <property type="entry name" value="GerE"/>
    <property type="match status" value="1"/>
</dbReference>
<protein>
    <submittedName>
        <fullName evidence="3">LuxR C-terminal-related transcriptional regulator</fullName>
    </submittedName>
</protein>
<dbReference type="SMART" id="SM00421">
    <property type="entry name" value="HTH_LUXR"/>
    <property type="match status" value="1"/>
</dbReference>
<keyword evidence="4" id="KW-1185">Reference proteome</keyword>
<dbReference type="CDD" id="cd06170">
    <property type="entry name" value="LuxR_C_like"/>
    <property type="match status" value="1"/>
</dbReference>
<evidence type="ECO:0000259" key="2">
    <source>
        <dbReference type="PROSITE" id="PS50043"/>
    </source>
</evidence>
<dbReference type="Gene3D" id="1.10.10.10">
    <property type="entry name" value="Winged helix-like DNA-binding domain superfamily/Winged helix DNA-binding domain"/>
    <property type="match status" value="1"/>
</dbReference>
<dbReference type="PROSITE" id="PS50043">
    <property type="entry name" value="HTH_LUXR_2"/>
    <property type="match status" value="1"/>
</dbReference>
<feature type="region of interest" description="Disordered" evidence="1">
    <location>
        <begin position="63"/>
        <end position="88"/>
    </location>
</feature>
<dbReference type="Proteomes" id="UP001432190">
    <property type="component" value="Chromosome"/>
</dbReference>
<proteinExistence type="predicted"/>
<dbReference type="PANTHER" id="PTHR47691:SF3">
    <property type="entry name" value="HTH-TYPE TRANSCRIPTIONAL REGULATOR RV0890C-RELATED"/>
    <property type="match status" value="1"/>
</dbReference>
<dbReference type="InterPro" id="IPR000792">
    <property type="entry name" value="Tscrpt_reg_LuxR_C"/>
</dbReference>
<organism evidence="3 4">
    <name type="scientific">Micromonospora globbae</name>
    <dbReference type="NCBI Taxonomy" id="1894969"/>
    <lineage>
        <taxon>Bacteria</taxon>
        <taxon>Bacillati</taxon>
        <taxon>Actinomycetota</taxon>
        <taxon>Actinomycetes</taxon>
        <taxon>Micromonosporales</taxon>
        <taxon>Micromonosporaceae</taxon>
        <taxon>Micromonospora</taxon>
    </lineage>
</organism>
<dbReference type="InterPro" id="IPR058852">
    <property type="entry name" value="HTH_77"/>
</dbReference>
<dbReference type="InterPro" id="IPR036388">
    <property type="entry name" value="WH-like_DNA-bd_sf"/>
</dbReference>
<dbReference type="PRINTS" id="PR00038">
    <property type="entry name" value="HTHLUXR"/>
</dbReference>
<dbReference type="InterPro" id="IPR016032">
    <property type="entry name" value="Sig_transdc_resp-reg_C-effctor"/>
</dbReference>
<evidence type="ECO:0000313" key="3">
    <source>
        <dbReference type="EMBL" id="WUP52597.1"/>
    </source>
</evidence>
<dbReference type="Pfam" id="PF25872">
    <property type="entry name" value="HTH_77"/>
    <property type="match status" value="1"/>
</dbReference>
<dbReference type="SUPFAM" id="SSF46894">
    <property type="entry name" value="C-terminal effector domain of the bipartite response regulators"/>
    <property type="match status" value="1"/>
</dbReference>
<evidence type="ECO:0000313" key="4">
    <source>
        <dbReference type="Proteomes" id="UP001432190"/>
    </source>
</evidence>
<dbReference type="SUPFAM" id="SSF52540">
    <property type="entry name" value="P-loop containing nucleoside triphosphate hydrolases"/>
    <property type="match status" value="1"/>
</dbReference>
<accession>A0ABZ1SF43</accession>
<dbReference type="InterPro" id="IPR027417">
    <property type="entry name" value="P-loop_NTPase"/>
</dbReference>
<dbReference type="Pfam" id="PF13401">
    <property type="entry name" value="AAA_22"/>
    <property type="match status" value="1"/>
</dbReference>
<dbReference type="EMBL" id="CP108084">
    <property type="protein sequence ID" value="WUP52597.1"/>
    <property type="molecule type" value="Genomic_DNA"/>
</dbReference>
<name>A0ABZ1SF43_9ACTN</name>